<sequence length="143" mass="16475">MQIPIDDIKIKQRARKEFIEIEELAESLNRVGLLNPIIVNQNNVLIAGQRRLEAAKKLGWKMIEARVLSVEDASLALDIEIEENVQRQQFSDEELLNAFARLNRLKNPGFFVRLWRAIKAFFKKIFGKKTQSSSKLTLKTGKP</sequence>
<feature type="domain" description="ParB-like N-terminal" evidence="1">
    <location>
        <begin position="1"/>
        <end position="85"/>
    </location>
</feature>
<dbReference type="InterPro" id="IPR036086">
    <property type="entry name" value="ParB/Sulfiredoxin_sf"/>
</dbReference>
<name>A0ABY5I0V6_9SPIR</name>
<dbReference type="PANTHER" id="PTHR33375:SF1">
    <property type="entry name" value="CHROMOSOME-PARTITIONING PROTEIN PARB-RELATED"/>
    <property type="match status" value="1"/>
</dbReference>
<dbReference type="InterPro" id="IPR003115">
    <property type="entry name" value="ParB_N"/>
</dbReference>
<reference evidence="2" key="1">
    <citation type="submission" date="2019-04" db="EMBL/GenBank/DDBJ databases">
        <title>Whole genome sequencing of oral phylogroup 2 treponemes.</title>
        <authorList>
            <person name="Chan Y."/>
            <person name="Zeng H.H."/>
            <person name="Yu X.L."/>
            <person name="Leung W.K."/>
            <person name="Watt R.M."/>
        </authorList>
    </citation>
    <scope>NUCLEOTIDE SEQUENCE</scope>
    <source>
        <strain evidence="2">OMZ 847</strain>
    </source>
</reference>
<dbReference type="SUPFAM" id="SSF110849">
    <property type="entry name" value="ParB/Sulfiredoxin"/>
    <property type="match status" value="1"/>
</dbReference>
<dbReference type="Pfam" id="PF02195">
    <property type="entry name" value="ParB_N"/>
    <property type="match status" value="1"/>
</dbReference>
<evidence type="ECO:0000313" key="3">
    <source>
        <dbReference type="Proteomes" id="UP001059401"/>
    </source>
</evidence>
<dbReference type="SMART" id="SM00470">
    <property type="entry name" value="ParB"/>
    <property type="match status" value="1"/>
</dbReference>
<dbReference type="PANTHER" id="PTHR33375">
    <property type="entry name" value="CHROMOSOME-PARTITIONING PROTEIN PARB-RELATED"/>
    <property type="match status" value="1"/>
</dbReference>
<dbReference type="Gene3D" id="3.90.1530.10">
    <property type="entry name" value="Conserved hypothetical protein from pyrococcus furiosus pfu- 392566-001, ParB domain"/>
    <property type="match status" value="1"/>
</dbReference>
<dbReference type="InterPro" id="IPR050336">
    <property type="entry name" value="Chromosome_partition/occlusion"/>
</dbReference>
<dbReference type="RefSeq" id="WP_255806598.1">
    <property type="nucleotide sequence ID" value="NZ_CP038802.1"/>
</dbReference>
<accession>A0ABY5I0V6</accession>
<keyword evidence="3" id="KW-1185">Reference proteome</keyword>
<protein>
    <submittedName>
        <fullName evidence="2">Chromosome partitioning protein ParB</fullName>
    </submittedName>
</protein>
<proteinExistence type="predicted"/>
<organism evidence="2 3">
    <name type="scientific">Treponema putidum</name>
    <dbReference type="NCBI Taxonomy" id="221027"/>
    <lineage>
        <taxon>Bacteria</taxon>
        <taxon>Pseudomonadati</taxon>
        <taxon>Spirochaetota</taxon>
        <taxon>Spirochaetia</taxon>
        <taxon>Spirochaetales</taxon>
        <taxon>Treponemataceae</taxon>
        <taxon>Treponema</taxon>
    </lineage>
</organism>
<dbReference type="EMBL" id="CP038802">
    <property type="protein sequence ID" value="UTY30076.1"/>
    <property type="molecule type" value="Genomic_DNA"/>
</dbReference>
<gene>
    <name evidence="2" type="ORF">E4N76_09570</name>
</gene>
<evidence type="ECO:0000313" key="2">
    <source>
        <dbReference type="EMBL" id="UTY30076.1"/>
    </source>
</evidence>
<evidence type="ECO:0000259" key="1">
    <source>
        <dbReference type="SMART" id="SM00470"/>
    </source>
</evidence>
<dbReference type="Proteomes" id="UP001059401">
    <property type="component" value="Chromosome"/>
</dbReference>
<dbReference type="CDD" id="cd16410">
    <property type="entry name" value="ParB_N_like"/>
    <property type="match status" value="1"/>
</dbReference>